<dbReference type="RefSeq" id="WP_151565190.1">
    <property type="nucleotide sequence ID" value="NZ_WBMT01000015.1"/>
</dbReference>
<dbReference type="InterPro" id="IPR001387">
    <property type="entry name" value="Cro/C1-type_HTH"/>
</dbReference>
<protein>
    <submittedName>
        <fullName evidence="3">Helix-turn-helix transcriptional regulator</fullName>
    </submittedName>
</protein>
<evidence type="ECO:0000259" key="2">
    <source>
        <dbReference type="PROSITE" id="PS50943"/>
    </source>
</evidence>
<dbReference type="SUPFAM" id="SSF47413">
    <property type="entry name" value="lambda repressor-like DNA-binding domains"/>
    <property type="match status" value="1"/>
</dbReference>
<evidence type="ECO:0000313" key="4">
    <source>
        <dbReference type="Proteomes" id="UP000468735"/>
    </source>
</evidence>
<evidence type="ECO:0000313" key="3">
    <source>
        <dbReference type="EMBL" id="KAB2344822.1"/>
    </source>
</evidence>
<dbReference type="GO" id="GO:0003677">
    <property type="term" value="F:DNA binding"/>
    <property type="evidence" value="ECO:0007669"/>
    <property type="project" value="InterPro"/>
</dbReference>
<evidence type="ECO:0000256" key="1">
    <source>
        <dbReference type="SAM" id="MobiDB-lite"/>
    </source>
</evidence>
<accession>A0A6H9YXC4</accession>
<dbReference type="CDD" id="cd00093">
    <property type="entry name" value="HTH_XRE"/>
    <property type="match status" value="1"/>
</dbReference>
<dbReference type="InterPro" id="IPR010982">
    <property type="entry name" value="Lambda_DNA-bd_dom_sf"/>
</dbReference>
<feature type="region of interest" description="Disordered" evidence="1">
    <location>
        <begin position="80"/>
        <end position="107"/>
    </location>
</feature>
<keyword evidence="4" id="KW-1185">Reference proteome</keyword>
<dbReference type="PROSITE" id="PS50943">
    <property type="entry name" value="HTH_CROC1"/>
    <property type="match status" value="1"/>
</dbReference>
<dbReference type="Gene3D" id="1.10.260.40">
    <property type="entry name" value="lambda repressor-like DNA-binding domains"/>
    <property type="match status" value="1"/>
</dbReference>
<dbReference type="SMART" id="SM00530">
    <property type="entry name" value="HTH_XRE"/>
    <property type="match status" value="1"/>
</dbReference>
<dbReference type="Pfam" id="PF01381">
    <property type="entry name" value="HTH_3"/>
    <property type="match status" value="1"/>
</dbReference>
<dbReference type="EMBL" id="WBMT01000015">
    <property type="protein sequence ID" value="KAB2344822.1"/>
    <property type="molecule type" value="Genomic_DNA"/>
</dbReference>
<proteinExistence type="predicted"/>
<feature type="domain" description="HTH cro/C1-type" evidence="2">
    <location>
        <begin position="36"/>
        <end position="76"/>
    </location>
</feature>
<organism evidence="3 4">
    <name type="scientific">Actinomadura rudentiformis</name>
    <dbReference type="NCBI Taxonomy" id="359158"/>
    <lineage>
        <taxon>Bacteria</taxon>
        <taxon>Bacillati</taxon>
        <taxon>Actinomycetota</taxon>
        <taxon>Actinomycetes</taxon>
        <taxon>Streptosporangiales</taxon>
        <taxon>Thermomonosporaceae</taxon>
        <taxon>Actinomadura</taxon>
    </lineage>
</organism>
<reference evidence="3 4" key="1">
    <citation type="submission" date="2019-09" db="EMBL/GenBank/DDBJ databases">
        <title>Actinomadura physcomitrii sp. nov., a novel actinomycete isolated from moss [Physcomitrium sphaericum (Ludw) Fuernr].</title>
        <authorList>
            <person name="Zhuang X."/>
            <person name="Liu C."/>
        </authorList>
    </citation>
    <scope>NUCLEOTIDE SEQUENCE [LARGE SCALE GENOMIC DNA]</scope>
    <source>
        <strain evidence="3 4">HMC1</strain>
    </source>
</reference>
<comment type="caution">
    <text evidence="3">The sequence shown here is derived from an EMBL/GenBank/DDBJ whole genome shotgun (WGS) entry which is preliminary data.</text>
</comment>
<name>A0A6H9YXC4_9ACTN</name>
<dbReference type="AlphaFoldDB" id="A0A6H9YXC4"/>
<dbReference type="Proteomes" id="UP000468735">
    <property type="component" value="Unassembled WGS sequence"/>
</dbReference>
<sequence length="168" mass="18109">MDATNPGESFATWLREQMTARGYQLDGPRAGGPSRLAREIGVHRASVGRMLNRGVIPKLETLEAIATQFKIPRSDVLTAAGLGNESTSDAEAPAPATVSDEDPDPNELFTGGLRDQHERAIWAMVGLPWQARQAAIEAVRTEARRMAAESAAASKSVPRSPDQQAHLR</sequence>
<feature type="region of interest" description="Disordered" evidence="1">
    <location>
        <begin position="141"/>
        <end position="168"/>
    </location>
</feature>
<dbReference type="OrthoDB" id="4220717at2"/>
<gene>
    <name evidence="3" type="ORF">F8566_29980</name>
</gene>